<evidence type="ECO:0000256" key="3">
    <source>
        <dbReference type="ARBA" id="ARBA00023163"/>
    </source>
</evidence>
<feature type="domain" description="HTH araC/xylS-type" evidence="4">
    <location>
        <begin position="8"/>
        <end position="106"/>
    </location>
</feature>
<name>A0A318KQN3_9FIRM</name>
<organism evidence="5 6">
    <name type="scientific">Dielma fastidiosa</name>
    <dbReference type="NCBI Taxonomy" id="1034346"/>
    <lineage>
        <taxon>Bacteria</taxon>
        <taxon>Bacillati</taxon>
        <taxon>Bacillota</taxon>
        <taxon>Erysipelotrichia</taxon>
        <taxon>Erysipelotrichales</taxon>
        <taxon>Erysipelotrichaceae</taxon>
        <taxon>Dielma</taxon>
    </lineage>
</organism>
<evidence type="ECO:0000256" key="1">
    <source>
        <dbReference type="ARBA" id="ARBA00023015"/>
    </source>
</evidence>
<dbReference type="PANTHER" id="PTHR47504">
    <property type="entry name" value="RIGHT ORIGIN-BINDING PROTEIN"/>
    <property type="match status" value="1"/>
</dbReference>
<dbReference type="GO" id="GO:0043565">
    <property type="term" value="F:sequence-specific DNA binding"/>
    <property type="evidence" value="ECO:0007669"/>
    <property type="project" value="InterPro"/>
</dbReference>
<evidence type="ECO:0000256" key="2">
    <source>
        <dbReference type="ARBA" id="ARBA00023125"/>
    </source>
</evidence>
<dbReference type="EMBL" id="QJKH01000004">
    <property type="protein sequence ID" value="PXX80010.1"/>
    <property type="molecule type" value="Genomic_DNA"/>
</dbReference>
<evidence type="ECO:0000313" key="5">
    <source>
        <dbReference type="EMBL" id="PXX80010.1"/>
    </source>
</evidence>
<dbReference type="InterPro" id="IPR018060">
    <property type="entry name" value="HTH_AraC"/>
</dbReference>
<dbReference type="OrthoDB" id="9801123at2"/>
<dbReference type="InterPro" id="IPR009057">
    <property type="entry name" value="Homeodomain-like_sf"/>
</dbReference>
<dbReference type="Proteomes" id="UP000247612">
    <property type="component" value="Unassembled WGS sequence"/>
</dbReference>
<dbReference type="RefSeq" id="WP_022937809.1">
    <property type="nucleotide sequence ID" value="NZ_CABKRQ010000004.1"/>
</dbReference>
<reference evidence="5 6" key="1">
    <citation type="submission" date="2018-05" db="EMBL/GenBank/DDBJ databases">
        <title>Genomic Encyclopedia of Type Strains, Phase IV (KMG-IV): sequencing the most valuable type-strain genomes for metagenomic binning, comparative biology and taxonomic classification.</title>
        <authorList>
            <person name="Goeker M."/>
        </authorList>
    </citation>
    <scope>NUCLEOTIDE SEQUENCE [LARGE SCALE GENOMIC DNA]</scope>
    <source>
        <strain evidence="5 6">JC118</strain>
    </source>
</reference>
<dbReference type="STRING" id="1034346.GCA_000313565_01506"/>
<protein>
    <submittedName>
        <fullName evidence="5">AraC-like DNA-binding protein</fullName>
    </submittedName>
</protein>
<dbReference type="Pfam" id="PF12833">
    <property type="entry name" value="HTH_18"/>
    <property type="match status" value="1"/>
</dbReference>
<comment type="caution">
    <text evidence="5">The sequence shown here is derived from an EMBL/GenBank/DDBJ whole genome shotgun (WGS) entry which is preliminary data.</text>
</comment>
<dbReference type="PANTHER" id="PTHR47504:SF5">
    <property type="entry name" value="RIGHT ORIGIN-BINDING PROTEIN"/>
    <property type="match status" value="1"/>
</dbReference>
<keyword evidence="1" id="KW-0805">Transcription regulation</keyword>
<dbReference type="InterPro" id="IPR050959">
    <property type="entry name" value="MarA-like"/>
</dbReference>
<dbReference type="SMART" id="SM00342">
    <property type="entry name" value="HTH_ARAC"/>
    <property type="match status" value="1"/>
</dbReference>
<accession>A0A318KQN3</accession>
<dbReference type="PROSITE" id="PS01124">
    <property type="entry name" value="HTH_ARAC_FAMILY_2"/>
    <property type="match status" value="1"/>
</dbReference>
<keyword evidence="6" id="KW-1185">Reference proteome</keyword>
<dbReference type="Gene3D" id="1.10.10.60">
    <property type="entry name" value="Homeodomain-like"/>
    <property type="match status" value="2"/>
</dbReference>
<dbReference type="GO" id="GO:0003700">
    <property type="term" value="F:DNA-binding transcription factor activity"/>
    <property type="evidence" value="ECO:0007669"/>
    <property type="project" value="InterPro"/>
</dbReference>
<evidence type="ECO:0000259" key="4">
    <source>
        <dbReference type="PROSITE" id="PS01124"/>
    </source>
</evidence>
<dbReference type="SUPFAM" id="SSF46689">
    <property type="entry name" value="Homeodomain-like"/>
    <property type="match status" value="2"/>
</dbReference>
<proteinExistence type="predicted"/>
<keyword evidence="2 5" id="KW-0238">DNA-binding</keyword>
<keyword evidence="3" id="KW-0804">Transcription</keyword>
<gene>
    <name evidence="5" type="ORF">DES51_10412</name>
</gene>
<dbReference type="AlphaFoldDB" id="A0A318KQN3"/>
<sequence length="467" mass="52981">MEWINIVQNTLNYIEDHLLEDINADKIASQFFISSIYFQKIFSIITGFTINDYIKNRRLSLAGEELAGNKIKIIDAALKYGYESPESFTKAFTRFHGFTPSSLRKGICQLNYFLPLNIKIDVSGGFIMSRKLIPNVEKLYQVKSENYMFPSCMRSVMAAFNEDQAYDFSFFAGVSGDFFTQLWLEPKWRYNDSYSNVCKASQKPIKAAFDACGFEYTYVDNTQIKENEAEMLQKIIASIDKGLPVLAFGIVGPPNCSIICGYAQDGKQLIGWSQFTGETNEDELIDQVCAENYFQVGNDLTHIEALIFFGKQKPRVSIAENIKQSILNIPALAALPSTDELRMGKDAFDAWADSLLCDEYFQDETMLEGPLDTYQSCVVQTGTNLFYLDDYLKNALTLCPEIEAQLKTLIDLFAQEKAAFDQLIEYQGGYFFEKDRKALLDKNFRDGLAKHVKAVGSCYEKAIQSIK</sequence>
<evidence type="ECO:0000313" key="6">
    <source>
        <dbReference type="Proteomes" id="UP000247612"/>
    </source>
</evidence>